<evidence type="ECO:0000256" key="13">
    <source>
        <dbReference type="ARBA" id="ARBA00042119"/>
    </source>
</evidence>
<feature type="binding site" evidence="14">
    <location>
        <position position="170"/>
    </location>
    <ligand>
        <name>Mg(2+)</name>
        <dbReference type="ChEBI" id="CHEBI:18420"/>
        <label>1</label>
        <note>catalytic</note>
    </ligand>
</feature>
<dbReference type="Gene3D" id="3.30.540.10">
    <property type="entry name" value="Fructose-1,6-Bisphosphatase, subunit A, domain 1"/>
    <property type="match status" value="1"/>
</dbReference>
<dbReference type="RefSeq" id="XP_038047427.1">
    <property type="nucleotide sequence ID" value="XM_038191499.1"/>
</dbReference>
<dbReference type="Pfam" id="PF00459">
    <property type="entry name" value="Inositol_P"/>
    <property type="match status" value="1"/>
</dbReference>
<dbReference type="InterPro" id="IPR000760">
    <property type="entry name" value="Inositol_monophosphatase-like"/>
</dbReference>
<dbReference type="Gene3D" id="3.40.190.80">
    <property type="match status" value="1"/>
</dbReference>
<evidence type="ECO:0000256" key="1">
    <source>
        <dbReference type="ARBA" id="ARBA00001033"/>
    </source>
</evidence>
<dbReference type="GO" id="GO:0046872">
    <property type="term" value="F:metal ion binding"/>
    <property type="evidence" value="ECO:0007669"/>
    <property type="project" value="UniProtKB-KW"/>
</dbReference>
<dbReference type="OMA" id="VKQVAWQ"/>
<keyword evidence="8 14" id="KW-0479">Metal-binding</keyword>
<evidence type="ECO:0000313" key="17">
    <source>
        <dbReference type="EnsemblMetazoa" id="XP_038047427.1"/>
    </source>
</evidence>
<evidence type="ECO:0000256" key="10">
    <source>
        <dbReference type="ARBA" id="ARBA00022842"/>
    </source>
</evidence>
<dbReference type="CTD" id="54928"/>
<evidence type="ECO:0000256" key="14">
    <source>
        <dbReference type="PIRSR" id="PIRSR600760-2"/>
    </source>
</evidence>
<evidence type="ECO:0000256" key="9">
    <source>
        <dbReference type="ARBA" id="ARBA00022801"/>
    </source>
</evidence>
<evidence type="ECO:0000256" key="7">
    <source>
        <dbReference type="ARBA" id="ARBA00022692"/>
    </source>
</evidence>
<dbReference type="EnsemblMetazoa" id="XM_038191499.1">
    <property type="protein sequence ID" value="XP_038047427.1"/>
    <property type="gene ID" value="LOC119721420"/>
</dbReference>
<dbReference type="GO" id="GO:0005794">
    <property type="term" value="C:Golgi apparatus"/>
    <property type="evidence" value="ECO:0007669"/>
    <property type="project" value="UniProtKB-ARBA"/>
</dbReference>
<evidence type="ECO:0000256" key="16">
    <source>
        <dbReference type="SAM" id="Phobius"/>
    </source>
</evidence>
<dbReference type="AlphaFoldDB" id="A0A913Z6T0"/>
<dbReference type="GeneID" id="119721420"/>
<feature type="binding site" evidence="14">
    <location>
        <position position="167"/>
    </location>
    <ligand>
        <name>Mg(2+)</name>
        <dbReference type="ChEBI" id="CHEBI:18420"/>
        <label>1</label>
        <note>catalytic</note>
    </ligand>
</feature>
<evidence type="ECO:0000256" key="2">
    <source>
        <dbReference type="ARBA" id="ARBA00001946"/>
    </source>
</evidence>
<feature type="binding site" evidence="14">
    <location>
        <position position="125"/>
    </location>
    <ligand>
        <name>Mg(2+)</name>
        <dbReference type="ChEBI" id="CHEBI:18420"/>
        <label>1</label>
        <note>catalytic</note>
    </ligand>
</feature>
<dbReference type="OrthoDB" id="74460at2759"/>
<dbReference type="Proteomes" id="UP000887568">
    <property type="component" value="Unplaced"/>
</dbReference>
<keyword evidence="18" id="KW-1185">Reference proteome</keyword>
<keyword evidence="12 16" id="KW-0472">Membrane</keyword>
<keyword evidence="11 16" id="KW-1133">Transmembrane helix</keyword>
<proteinExistence type="inferred from homology"/>
<evidence type="ECO:0000256" key="5">
    <source>
        <dbReference type="ARBA" id="ARBA00009759"/>
    </source>
</evidence>
<dbReference type="GO" id="GO:0052834">
    <property type="term" value="F:inositol monophosphate phosphatase activity"/>
    <property type="evidence" value="ECO:0007669"/>
    <property type="project" value="UniProtKB-EC"/>
</dbReference>
<feature type="region of interest" description="Disordered" evidence="15">
    <location>
        <begin position="74"/>
        <end position="103"/>
    </location>
</feature>
<accession>A0A913Z6T0</accession>
<organism evidence="17 18">
    <name type="scientific">Patiria miniata</name>
    <name type="common">Bat star</name>
    <name type="synonym">Asterina miniata</name>
    <dbReference type="NCBI Taxonomy" id="46514"/>
    <lineage>
        <taxon>Eukaryota</taxon>
        <taxon>Metazoa</taxon>
        <taxon>Echinodermata</taxon>
        <taxon>Eleutherozoa</taxon>
        <taxon>Asterozoa</taxon>
        <taxon>Asteroidea</taxon>
        <taxon>Valvatacea</taxon>
        <taxon>Valvatida</taxon>
        <taxon>Asterinidae</taxon>
        <taxon>Patiria</taxon>
    </lineage>
</organism>
<dbReference type="FunFam" id="3.40.190.80:FF:000007">
    <property type="entry name" value="Blast:Putative inositol monophosphatase 3"/>
    <property type="match status" value="1"/>
</dbReference>
<dbReference type="InterPro" id="IPR050725">
    <property type="entry name" value="CysQ/Inositol_MonoPase"/>
</dbReference>
<dbReference type="CDD" id="cd01640">
    <property type="entry name" value="IPPase"/>
    <property type="match status" value="1"/>
</dbReference>
<dbReference type="PANTHER" id="PTHR43028">
    <property type="entry name" value="3'(2'),5'-BISPHOSPHATE NUCLEOTIDASE 1"/>
    <property type="match status" value="1"/>
</dbReference>
<comment type="pathway">
    <text evidence="4">Polyol metabolism; myo-inositol biosynthesis; myo-inositol from D-glucose 6-phosphate: step 2/2.</text>
</comment>
<keyword evidence="9" id="KW-0378">Hydrolase</keyword>
<evidence type="ECO:0000256" key="8">
    <source>
        <dbReference type="ARBA" id="ARBA00022723"/>
    </source>
</evidence>
<feature type="compositionally biased region" description="Basic and acidic residues" evidence="15">
    <location>
        <begin position="74"/>
        <end position="92"/>
    </location>
</feature>
<evidence type="ECO:0000313" key="18">
    <source>
        <dbReference type="Proteomes" id="UP000887568"/>
    </source>
</evidence>
<evidence type="ECO:0000256" key="12">
    <source>
        <dbReference type="ARBA" id="ARBA00023136"/>
    </source>
</evidence>
<keyword evidence="10 14" id="KW-0460">Magnesium</keyword>
<reference evidence="17" key="1">
    <citation type="submission" date="2022-11" db="UniProtKB">
        <authorList>
            <consortium name="EnsemblMetazoa"/>
        </authorList>
    </citation>
    <scope>IDENTIFICATION</scope>
</reference>
<evidence type="ECO:0000256" key="4">
    <source>
        <dbReference type="ARBA" id="ARBA00005152"/>
    </source>
</evidence>
<dbReference type="GO" id="GO:0016020">
    <property type="term" value="C:membrane"/>
    <property type="evidence" value="ECO:0007669"/>
    <property type="project" value="UniProtKB-SubCell"/>
</dbReference>
<evidence type="ECO:0000256" key="6">
    <source>
        <dbReference type="ARBA" id="ARBA00013106"/>
    </source>
</evidence>
<dbReference type="EC" id="3.1.3.25" evidence="6"/>
<comment type="catalytic activity">
    <reaction evidence="1">
        <text>a myo-inositol phosphate + H2O = myo-inositol + phosphate</text>
        <dbReference type="Rhea" id="RHEA:24056"/>
        <dbReference type="ChEBI" id="CHEBI:15377"/>
        <dbReference type="ChEBI" id="CHEBI:17268"/>
        <dbReference type="ChEBI" id="CHEBI:43474"/>
        <dbReference type="ChEBI" id="CHEBI:84139"/>
        <dbReference type="EC" id="3.1.3.25"/>
    </reaction>
</comment>
<comment type="similarity">
    <text evidence="5">Belongs to the inositol monophosphatase superfamily.</text>
</comment>
<feature type="binding site" evidence="14">
    <location>
        <position position="169"/>
    </location>
    <ligand>
        <name>Mg(2+)</name>
        <dbReference type="ChEBI" id="CHEBI:18420"/>
        <label>1</label>
        <note>catalytic</note>
    </ligand>
</feature>
<dbReference type="SUPFAM" id="SSF56655">
    <property type="entry name" value="Carbohydrate phosphatase"/>
    <property type="match status" value="1"/>
</dbReference>
<keyword evidence="7 16" id="KW-0812">Transmembrane</keyword>
<feature type="transmembrane region" description="Helical" evidence="16">
    <location>
        <begin position="12"/>
        <end position="30"/>
    </location>
</feature>
<name>A0A913Z6T0_PATMI</name>
<dbReference type="PANTHER" id="PTHR43028:SF4">
    <property type="entry name" value="INOSITOL MONOPHOSPHATASE 3"/>
    <property type="match status" value="1"/>
</dbReference>
<dbReference type="GO" id="GO:0008254">
    <property type="term" value="F:3'-nucleotidase activity"/>
    <property type="evidence" value="ECO:0007669"/>
    <property type="project" value="TreeGrafter"/>
</dbReference>
<protein>
    <recommendedName>
        <fullName evidence="6">inositol-phosphate phosphatase</fullName>
        <ecNumber evidence="6">3.1.3.25</ecNumber>
    </recommendedName>
    <alternativeName>
        <fullName evidence="13">Myo-inositol monophosphatase A3</fullName>
    </alternativeName>
</protein>
<evidence type="ECO:0000256" key="15">
    <source>
        <dbReference type="SAM" id="MobiDB-lite"/>
    </source>
</evidence>
<evidence type="ECO:0000256" key="3">
    <source>
        <dbReference type="ARBA" id="ARBA00004167"/>
    </source>
</evidence>
<comment type="cofactor">
    <cofactor evidence="2 14">
        <name>Mg(2+)</name>
        <dbReference type="ChEBI" id="CHEBI:18420"/>
    </cofactor>
</comment>
<feature type="binding site" evidence="14">
    <location>
        <position position="295"/>
    </location>
    <ligand>
        <name>Mg(2+)</name>
        <dbReference type="ChEBI" id="CHEBI:18420"/>
        <label>1</label>
        <note>catalytic</note>
    </ligand>
</feature>
<comment type="subcellular location">
    <subcellularLocation>
        <location evidence="3">Membrane</location>
        <topology evidence="3">Single-pass membrane protein</topology>
    </subcellularLocation>
</comment>
<dbReference type="FunFam" id="3.30.540.10:FF:000012">
    <property type="entry name" value="Blast:Putative inositol monophosphatase 3"/>
    <property type="match status" value="1"/>
</dbReference>
<sequence length="358" mass="39548">MASANMASVRISPIGFVVIILLAGAVILYVQRSWHAHSKEDQNLKINGPGERVSLRQLLSAGIEAAERGGLEVKKVREEHNLNEKSKGETREGANNPVTDGDMRSHKAIVHSLKKTFPLLKVVSEEKEVGGWDDSKITPLDTKRSDVVSVIPEDEMLPYDDITVWIDPLDATQEYTENLLEYVTTMVCVAVRGVPTIGIIHKPFKKDEKTVWAYVGKTLSPNLKLPVKKTLEELGTSPKIIVSRSHKGEVESVAKKSFGEKTTVIPAGGAGYKVWALFEGTADAYIHTTLIKKWDICAGNALLNTAKGRMTTLKGDKIDYNWSPESPDPKNEGGLLATLWEHEMFLKKLEAVVDAKQR</sequence>
<evidence type="ECO:0000256" key="11">
    <source>
        <dbReference type="ARBA" id="ARBA00022989"/>
    </source>
</evidence>